<dbReference type="EMBL" id="JACHEO010000017">
    <property type="protein sequence ID" value="MBB5348932.1"/>
    <property type="molecule type" value="Genomic_DNA"/>
</dbReference>
<keyword evidence="2 3" id="KW-0378">Hydrolase</keyword>
<dbReference type="Pfam" id="PF03061">
    <property type="entry name" value="4HBT"/>
    <property type="match status" value="1"/>
</dbReference>
<accession>A0A840UT10</accession>
<dbReference type="InterPro" id="IPR006683">
    <property type="entry name" value="Thioestr_dom"/>
</dbReference>
<dbReference type="GO" id="GO:0052816">
    <property type="term" value="F:long-chain fatty acyl-CoA hydrolase activity"/>
    <property type="evidence" value="ECO:0007669"/>
    <property type="project" value="TreeGrafter"/>
</dbReference>
<dbReference type="SUPFAM" id="SSF54637">
    <property type="entry name" value="Thioesterase/thiol ester dehydrase-isomerase"/>
    <property type="match status" value="1"/>
</dbReference>
<comment type="caution">
    <text evidence="5">The sequence shown here is derived from an EMBL/GenBank/DDBJ whole genome shotgun (WGS) entry which is preliminary data.</text>
</comment>
<evidence type="ECO:0000313" key="6">
    <source>
        <dbReference type="Proteomes" id="UP000539642"/>
    </source>
</evidence>
<dbReference type="PROSITE" id="PS51770">
    <property type="entry name" value="HOTDOG_ACOT"/>
    <property type="match status" value="1"/>
</dbReference>
<gene>
    <name evidence="5" type="ORF">HNQ81_002673</name>
</gene>
<dbReference type="Gene3D" id="3.10.129.10">
    <property type="entry name" value="Hotdog Thioesterase"/>
    <property type="match status" value="1"/>
</dbReference>
<protein>
    <submittedName>
        <fullName evidence="5">Acyl-CoA hydrolase</fullName>
    </submittedName>
</protein>
<dbReference type="Proteomes" id="UP000539642">
    <property type="component" value="Unassembled WGS sequence"/>
</dbReference>
<feature type="domain" description="HotDog ACOT-type" evidence="4">
    <location>
        <begin position="1"/>
        <end position="107"/>
    </location>
</feature>
<proteinExistence type="inferred from homology"/>
<name>A0A840UT10_9BACT</name>
<evidence type="ECO:0000256" key="2">
    <source>
        <dbReference type="ARBA" id="ARBA00022801"/>
    </source>
</evidence>
<sequence>MAHMMLPQHANPAGNVHGGDIMKFIDDAAGVVAAKHARTNTVTASIDRLDFHRPVFIGNLLIVKASLNATGRTSMEIGVRVEAENLRSGEVKHIASAYLTFVSLNADGRPTPVPPYTPITEEGIRRAREAMHRKECHLQVQSKTLTKDDETS</sequence>
<evidence type="ECO:0000313" key="5">
    <source>
        <dbReference type="EMBL" id="MBB5348932.1"/>
    </source>
</evidence>
<reference evidence="5 6" key="1">
    <citation type="submission" date="2020-08" db="EMBL/GenBank/DDBJ databases">
        <title>Genomic Encyclopedia of Type Strains, Phase IV (KMG-IV): sequencing the most valuable type-strain genomes for metagenomic binning, comparative biology and taxonomic classification.</title>
        <authorList>
            <person name="Goeker M."/>
        </authorList>
    </citation>
    <scope>NUCLEOTIDE SEQUENCE [LARGE SCALE GENOMIC DNA]</scope>
    <source>
        <strain evidence="5 6">DSM 28570</strain>
    </source>
</reference>
<dbReference type="CDD" id="cd03442">
    <property type="entry name" value="BFIT_BACH"/>
    <property type="match status" value="1"/>
</dbReference>
<dbReference type="InterPro" id="IPR040170">
    <property type="entry name" value="Cytosol_ACT"/>
</dbReference>
<evidence type="ECO:0000256" key="1">
    <source>
        <dbReference type="ARBA" id="ARBA00010458"/>
    </source>
</evidence>
<dbReference type="PANTHER" id="PTHR11049:SF16">
    <property type="entry name" value="PROTEIN VDLD"/>
    <property type="match status" value="1"/>
</dbReference>
<dbReference type="PANTHER" id="PTHR11049">
    <property type="entry name" value="ACYL COENZYME A THIOESTER HYDROLASE"/>
    <property type="match status" value="1"/>
</dbReference>
<dbReference type="GO" id="GO:0005829">
    <property type="term" value="C:cytosol"/>
    <property type="evidence" value="ECO:0007669"/>
    <property type="project" value="TreeGrafter"/>
</dbReference>
<organism evidence="5 6">
    <name type="scientific">Desulfoprunum benzoelyticum</name>
    <dbReference type="NCBI Taxonomy" id="1506996"/>
    <lineage>
        <taxon>Bacteria</taxon>
        <taxon>Pseudomonadati</taxon>
        <taxon>Thermodesulfobacteriota</taxon>
        <taxon>Desulfobulbia</taxon>
        <taxon>Desulfobulbales</taxon>
        <taxon>Desulfobulbaceae</taxon>
        <taxon>Desulfoprunum</taxon>
    </lineage>
</organism>
<keyword evidence="6" id="KW-1185">Reference proteome</keyword>
<dbReference type="RefSeq" id="WP_244960482.1">
    <property type="nucleotide sequence ID" value="NZ_JACHEO010000017.1"/>
</dbReference>
<dbReference type="AlphaFoldDB" id="A0A840UT10"/>
<dbReference type="InterPro" id="IPR029069">
    <property type="entry name" value="HotDog_dom_sf"/>
</dbReference>
<comment type="similarity">
    <text evidence="1">Belongs to the acyl coenzyme A hydrolase family.</text>
</comment>
<evidence type="ECO:0000256" key="3">
    <source>
        <dbReference type="PROSITE-ProRule" id="PRU01106"/>
    </source>
</evidence>
<dbReference type="InterPro" id="IPR033120">
    <property type="entry name" value="HOTDOG_ACOT"/>
</dbReference>
<dbReference type="GO" id="GO:0006637">
    <property type="term" value="P:acyl-CoA metabolic process"/>
    <property type="evidence" value="ECO:0007669"/>
    <property type="project" value="TreeGrafter"/>
</dbReference>
<evidence type="ECO:0000259" key="4">
    <source>
        <dbReference type="PROSITE" id="PS51770"/>
    </source>
</evidence>